<dbReference type="Pfam" id="PF09294">
    <property type="entry name" value="Interfer-bind"/>
    <property type="match status" value="1"/>
</dbReference>
<dbReference type="EMBL" id="NCKV01004187">
    <property type="protein sequence ID" value="RWS24980.1"/>
    <property type="molecule type" value="Genomic_DNA"/>
</dbReference>
<evidence type="ECO:0000313" key="11">
    <source>
        <dbReference type="EMBL" id="RWS24980.1"/>
    </source>
</evidence>
<keyword evidence="3 8" id="KW-1133">Transmembrane helix</keyword>
<organism evidence="11 12">
    <name type="scientific">Leptotrombidium deliense</name>
    <dbReference type="NCBI Taxonomy" id="299467"/>
    <lineage>
        <taxon>Eukaryota</taxon>
        <taxon>Metazoa</taxon>
        <taxon>Ecdysozoa</taxon>
        <taxon>Arthropoda</taxon>
        <taxon>Chelicerata</taxon>
        <taxon>Arachnida</taxon>
        <taxon>Acari</taxon>
        <taxon>Acariformes</taxon>
        <taxon>Trombidiformes</taxon>
        <taxon>Prostigmata</taxon>
        <taxon>Anystina</taxon>
        <taxon>Parasitengona</taxon>
        <taxon>Trombiculoidea</taxon>
        <taxon>Trombiculidae</taxon>
        <taxon>Leptotrombidium</taxon>
    </lineage>
</organism>
<evidence type="ECO:0000256" key="2">
    <source>
        <dbReference type="ARBA" id="ARBA00022692"/>
    </source>
</evidence>
<evidence type="ECO:0000256" key="8">
    <source>
        <dbReference type="SAM" id="Phobius"/>
    </source>
</evidence>
<keyword evidence="7" id="KW-0325">Glycoprotein</keyword>
<keyword evidence="6" id="KW-0675">Receptor</keyword>
<dbReference type="Gene3D" id="2.60.40.10">
    <property type="entry name" value="Immunoglobulins"/>
    <property type="match status" value="1"/>
</dbReference>
<evidence type="ECO:0000256" key="5">
    <source>
        <dbReference type="ARBA" id="ARBA00023157"/>
    </source>
</evidence>
<dbReference type="InterPro" id="IPR003961">
    <property type="entry name" value="FN3_dom"/>
</dbReference>
<keyword evidence="9" id="KW-0732">Signal</keyword>
<keyword evidence="5" id="KW-1015">Disulfide bond</keyword>
<evidence type="ECO:0000256" key="1">
    <source>
        <dbReference type="ARBA" id="ARBA00004479"/>
    </source>
</evidence>
<dbReference type="InterPro" id="IPR036116">
    <property type="entry name" value="FN3_sf"/>
</dbReference>
<dbReference type="GO" id="GO:0004896">
    <property type="term" value="F:cytokine receptor activity"/>
    <property type="evidence" value="ECO:0007669"/>
    <property type="project" value="TreeGrafter"/>
</dbReference>
<evidence type="ECO:0000259" key="10">
    <source>
        <dbReference type="PROSITE" id="PS50853"/>
    </source>
</evidence>
<evidence type="ECO:0000256" key="4">
    <source>
        <dbReference type="ARBA" id="ARBA00023136"/>
    </source>
</evidence>
<dbReference type="AlphaFoldDB" id="A0A443SBV9"/>
<dbReference type="GO" id="GO:0009897">
    <property type="term" value="C:external side of plasma membrane"/>
    <property type="evidence" value="ECO:0007669"/>
    <property type="project" value="TreeGrafter"/>
</dbReference>
<dbReference type="OrthoDB" id="9890215at2759"/>
<keyword evidence="12" id="KW-1185">Reference proteome</keyword>
<sequence>MIEDKVVISSSIAIMLLLTPFTTQSAYLKQCREHENWINNVDFVKNFECSLIKHSNNNSEVFCKWDEDNIKNSLLLRRYLYVCATRYNSFIHPDENLFICSKNCTQLHLKLNKGSYPILILKLNASIGEHESRHLFVIFNNKKPKTPKRFNVTTFEKYISVQLSPPKDFIYLKSILKSVQYELQYANLESNINESVYFDSNKYGTIYNINTCINYEIRVRCRLEAISRNSVSDWSDWSTVQESKKHVNCKNNNQIEGSKILIISIVGSVCFTFIFFIIVKLIVILINKYNAFKAWKIVLPPGISKCTVQNNIYYQSPTVEITEMFSTPTPRVRQITEDSGFANSISDEVDCVQNKMHDTASISNSCESIEDKRNEHTTMDKKQQSELRDAILMTNSNVVNSEISDYANTEFNNKRVVSEKKYIYKKY</sequence>
<name>A0A443SBV9_9ACAR</name>
<accession>A0A443SBV9</accession>
<dbReference type="PROSITE" id="PS50853">
    <property type="entry name" value="FN3"/>
    <property type="match status" value="1"/>
</dbReference>
<keyword evidence="4 8" id="KW-0472">Membrane</keyword>
<evidence type="ECO:0000313" key="12">
    <source>
        <dbReference type="Proteomes" id="UP000288716"/>
    </source>
</evidence>
<evidence type="ECO:0000256" key="6">
    <source>
        <dbReference type="ARBA" id="ARBA00023170"/>
    </source>
</evidence>
<dbReference type="Proteomes" id="UP000288716">
    <property type="component" value="Unassembled WGS sequence"/>
</dbReference>
<dbReference type="InterPro" id="IPR015373">
    <property type="entry name" value="Interferon/interleukin_rcp_dom"/>
</dbReference>
<gene>
    <name evidence="11" type="ORF">B4U80_13833</name>
</gene>
<proteinExistence type="predicted"/>
<reference evidence="11 12" key="1">
    <citation type="journal article" date="2018" name="Gigascience">
        <title>Genomes of trombidid mites reveal novel predicted allergens and laterally-transferred genes associated with secondary metabolism.</title>
        <authorList>
            <person name="Dong X."/>
            <person name="Chaisiri K."/>
            <person name="Xia D."/>
            <person name="Armstrong S.D."/>
            <person name="Fang Y."/>
            <person name="Donnelly M.J."/>
            <person name="Kadowaki T."/>
            <person name="McGarry J.W."/>
            <person name="Darby A.C."/>
            <person name="Makepeace B.L."/>
        </authorList>
    </citation>
    <scope>NUCLEOTIDE SEQUENCE [LARGE SCALE GENOMIC DNA]</scope>
    <source>
        <strain evidence="11">UoL-UT</strain>
    </source>
</reference>
<dbReference type="PANTHER" id="PTHR23037:SF35">
    <property type="entry name" value="FIBRONECTIN TYPE-III DOMAIN-CONTAINING PROTEIN"/>
    <property type="match status" value="1"/>
</dbReference>
<feature type="signal peptide" evidence="9">
    <location>
        <begin position="1"/>
        <end position="25"/>
    </location>
</feature>
<dbReference type="SUPFAM" id="SSF49265">
    <property type="entry name" value="Fibronectin type III"/>
    <property type="match status" value="1"/>
</dbReference>
<dbReference type="InterPro" id="IPR013783">
    <property type="entry name" value="Ig-like_fold"/>
</dbReference>
<evidence type="ECO:0000256" key="9">
    <source>
        <dbReference type="SAM" id="SignalP"/>
    </source>
</evidence>
<evidence type="ECO:0000256" key="7">
    <source>
        <dbReference type="ARBA" id="ARBA00023180"/>
    </source>
</evidence>
<protein>
    <recommendedName>
        <fullName evidence="10">Fibronectin type-III domain-containing protein</fullName>
    </recommendedName>
</protein>
<dbReference type="VEuPathDB" id="VectorBase:LDEU007060"/>
<feature type="chain" id="PRO_5019222655" description="Fibronectin type-III domain-containing protein" evidence="9">
    <location>
        <begin position="26"/>
        <end position="427"/>
    </location>
</feature>
<feature type="transmembrane region" description="Helical" evidence="8">
    <location>
        <begin position="260"/>
        <end position="286"/>
    </location>
</feature>
<evidence type="ECO:0000256" key="3">
    <source>
        <dbReference type="ARBA" id="ARBA00022989"/>
    </source>
</evidence>
<feature type="domain" description="Fibronectin type-III" evidence="10">
    <location>
        <begin position="143"/>
        <end position="246"/>
    </location>
</feature>
<comment type="subcellular location">
    <subcellularLocation>
        <location evidence="1">Membrane</location>
        <topology evidence="1">Single-pass type I membrane protein</topology>
    </subcellularLocation>
</comment>
<comment type="caution">
    <text evidence="11">The sequence shown here is derived from an EMBL/GenBank/DDBJ whole genome shotgun (WGS) entry which is preliminary data.</text>
</comment>
<dbReference type="PANTHER" id="PTHR23037">
    <property type="entry name" value="CYTOKINE RECEPTOR"/>
    <property type="match status" value="1"/>
</dbReference>
<keyword evidence="2 8" id="KW-0812">Transmembrane</keyword>